<keyword evidence="2" id="KW-1185">Reference proteome</keyword>
<dbReference type="EMBL" id="JAPFCC010000001">
    <property type="protein sequence ID" value="MCW7556020.1"/>
    <property type="molecule type" value="Genomic_DNA"/>
</dbReference>
<dbReference type="InterPro" id="IPR027417">
    <property type="entry name" value="P-loop_NTPase"/>
</dbReference>
<protein>
    <submittedName>
        <fullName evidence="1">Uncharacterized protein</fullName>
    </submittedName>
</protein>
<sequence>MRVAVNYGTAPLVGNGVAGCTGISGRILTEWVAGCYRNRWPDGSGIPIFRMEYQDNYQVADISCEPGFEKLTLGAGRSVTFSQPLGDYGDALLKAQIEETIEQHLKKEKALKGQGIKVLSLFFIDKVASYREYDDQGNKTPGKFARWFEEAYSRLTAKSEYKDLLNWSAKEVHNGYFSKDKKGKIKDTKGTTQADDDTYALIMRDKERLLDDAEPLRFIFSHTALREGWDNPNVFQICTLNESNSVMKKRQEIGRGLRLPVNSRGERVHDASINRLTVIANDS</sequence>
<dbReference type="RefSeq" id="WP_262565746.1">
    <property type="nucleotide sequence ID" value="NZ_JAPFCC010000001.1"/>
</dbReference>
<dbReference type="Gene3D" id="3.40.50.300">
    <property type="entry name" value="P-loop containing nucleotide triphosphate hydrolases"/>
    <property type="match status" value="1"/>
</dbReference>
<proteinExistence type="predicted"/>
<accession>A0ABT3N319</accession>
<evidence type="ECO:0000313" key="1">
    <source>
        <dbReference type="EMBL" id="MCW7556020.1"/>
    </source>
</evidence>
<name>A0ABT3N319_9GAMM</name>
<dbReference type="Proteomes" id="UP001209854">
    <property type="component" value="Unassembled WGS sequence"/>
</dbReference>
<dbReference type="PROSITE" id="PS51257">
    <property type="entry name" value="PROKAR_LIPOPROTEIN"/>
    <property type="match status" value="1"/>
</dbReference>
<reference evidence="1 2" key="1">
    <citation type="submission" date="2022-10" db="EMBL/GenBank/DDBJ databases">
        <title>High-quality genome sequences of two octocoral-associated bacteria, Endozoicomonas euniceicola EF212 and Endozoicomonas gorgoniicola PS125.</title>
        <authorList>
            <person name="Chiou Y.-J."/>
            <person name="Chen Y.-H."/>
        </authorList>
    </citation>
    <scope>NUCLEOTIDE SEQUENCE [LARGE SCALE GENOMIC DNA]</scope>
    <source>
        <strain evidence="1 2">PS125</strain>
    </source>
</reference>
<comment type="caution">
    <text evidence="1">The sequence shown here is derived from an EMBL/GenBank/DDBJ whole genome shotgun (WGS) entry which is preliminary data.</text>
</comment>
<organism evidence="1 2">
    <name type="scientific">Endozoicomonas gorgoniicola</name>
    <dbReference type="NCBI Taxonomy" id="1234144"/>
    <lineage>
        <taxon>Bacteria</taxon>
        <taxon>Pseudomonadati</taxon>
        <taxon>Pseudomonadota</taxon>
        <taxon>Gammaproteobacteria</taxon>
        <taxon>Oceanospirillales</taxon>
        <taxon>Endozoicomonadaceae</taxon>
        <taxon>Endozoicomonas</taxon>
    </lineage>
</organism>
<evidence type="ECO:0000313" key="2">
    <source>
        <dbReference type="Proteomes" id="UP001209854"/>
    </source>
</evidence>
<gene>
    <name evidence="1" type="ORF">NX722_26000</name>
</gene>